<dbReference type="GO" id="GO:0008168">
    <property type="term" value="F:methyltransferase activity"/>
    <property type="evidence" value="ECO:0007669"/>
    <property type="project" value="UniProtKB-KW"/>
</dbReference>
<comment type="caution">
    <text evidence="1">The sequence shown here is derived from an EMBL/GenBank/DDBJ whole genome shotgun (WGS) entry which is preliminary data.</text>
</comment>
<reference evidence="1 2" key="1">
    <citation type="journal article" date="2014" name="Genome Announc.">
        <title>Draft Genome Sequence of Cytophaga fermentans JCM 21142T, a Facultative Anaerobe Isolated from Marine Mud.</title>
        <authorList>
            <person name="Starns D."/>
            <person name="Oshima K."/>
            <person name="Suda W."/>
            <person name="Iino T."/>
            <person name="Yuki M."/>
            <person name="Inoue J."/>
            <person name="Kitamura K."/>
            <person name="Iida T."/>
            <person name="Darby A."/>
            <person name="Hattori M."/>
            <person name="Ohkuma M."/>
        </authorList>
    </citation>
    <scope>NUCLEOTIDE SEQUENCE [LARGE SCALE GENOMIC DNA]</scope>
    <source>
        <strain evidence="1 2">JCM 21142</strain>
    </source>
</reference>
<organism evidence="1 2">
    <name type="scientific">Saccharicrinis fermentans DSM 9555 = JCM 21142</name>
    <dbReference type="NCBI Taxonomy" id="869213"/>
    <lineage>
        <taxon>Bacteria</taxon>
        <taxon>Pseudomonadati</taxon>
        <taxon>Bacteroidota</taxon>
        <taxon>Bacteroidia</taxon>
        <taxon>Marinilabiliales</taxon>
        <taxon>Marinilabiliaceae</taxon>
        <taxon>Saccharicrinis</taxon>
    </lineage>
</organism>
<dbReference type="STRING" id="869213.GCA_000517085_02468"/>
<evidence type="ECO:0000313" key="2">
    <source>
        <dbReference type="Proteomes" id="UP000019402"/>
    </source>
</evidence>
<name>W7YQN3_9BACT</name>
<keyword evidence="1" id="KW-0489">Methyltransferase</keyword>
<dbReference type="EMBL" id="BAMD01000054">
    <property type="protein sequence ID" value="GAF04734.1"/>
    <property type="molecule type" value="Genomic_DNA"/>
</dbReference>
<dbReference type="Proteomes" id="UP000019402">
    <property type="component" value="Unassembled WGS sequence"/>
</dbReference>
<dbReference type="GO" id="GO:0032259">
    <property type="term" value="P:methylation"/>
    <property type="evidence" value="ECO:0007669"/>
    <property type="project" value="UniProtKB-KW"/>
</dbReference>
<dbReference type="OrthoDB" id="5464618at2"/>
<dbReference type="Gene3D" id="3.40.50.150">
    <property type="entry name" value="Vaccinia Virus protein VP39"/>
    <property type="match status" value="1"/>
</dbReference>
<dbReference type="eggNOG" id="COG4122">
    <property type="taxonomic scope" value="Bacteria"/>
</dbReference>
<evidence type="ECO:0000313" key="1">
    <source>
        <dbReference type="EMBL" id="GAF04734.1"/>
    </source>
</evidence>
<protein>
    <submittedName>
        <fullName evidence="1">Putative O-methyltransferase</fullName>
    </submittedName>
</protein>
<proteinExistence type="predicted"/>
<dbReference type="RefSeq" id="WP_052343177.1">
    <property type="nucleotide sequence ID" value="NZ_BAMD01000054.1"/>
</dbReference>
<dbReference type="SUPFAM" id="SSF53335">
    <property type="entry name" value="S-adenosyl-L-methionine-dependent methyltransferases"/>
    <property type="match status" value="1"/>
</dbReference>
<keyword evidence="2" id="KW-1185">Reference proteome</keyword>
<dbReference type="Pfam" id="PF13578">
    <property type="entry name" value="Methyltransf_24"/>
    <property type="match status" value="1"/>
</dbReference>
<keyword evidence="1" id="KW-0808">Transferase</keyword>
<dbReference type="InterPro" id="IPR029063">
    <property type="entry name" value="SAM-dependent_MTases_sf"/>
</dbReference>
<sequence>MNWFQVKAYIKHRFRKKQWRAGDFSSLVAAELAKYVIYNHHPYYSFQDVDDIRHDLQQAKQKLEVTDFGVGSKKFKTNERSIRHLIKYNATPKKQGEFIFRLVQYLKPCNIIELGTSLGIGTLYLALPNSLTQVFTIEGCPKISQIAQQNFSIAGALNIVQHIGSFQDELPMILASVDQVGMVYFDGHHAYQPTIDYFHLCLNKAKGKTVFVFDDIYWSKGMAMAWNEIIAHPSVSLSFDFFSFGVVVLNVPYVKEHYFITNI</sequence>
<gene>
    <name evidence="1" type="ORF">JCM21142_93451</name>
</gene>
<accession>W7YQN3</accession>
<dbReference type="AlphaFoldDB" id="W7YQN3"/>